<evidence type="ECO:0000256" key="6">
    <source>
        <dbReference type="ARBA" id="ARBA00023136"/>
    </source>
</evidence>
<evidence type="ECO:0000256" key="5">
    <source>
        <dbReference type="ARBA" id="ARBA00022989"/>
    </source>
</evidence>
<sequence length="176" mass="20483">MSQISATDSSHFDTPLSIVLDTKTALRIQIEKIHSNKERFKNNMQISPEKIQELELFLMELDRLVEYDDYEASTLLCVNNEILQPHFIEDVQTHEEDNSGRNINRSLWNRNINRSLWNRITGRSRRTDREGITSERDGVRDLWGTQIEFFLSCLGFIVGGGNTLRFPAMVMLYVNC</sequence>
<dbReference type="PROSITE" id="PS50267">
    <property type="entry name" value="NA_NEUROTRAN_SYMP_3"/>
    <property type="match status" value="1"/>
</dbReference>
<organism evidence="7 8">
    <name type="scientific">Meloidogyne hapla</name>
    <name type="common">Root-knot nematode worm</name>
    <dbReference type="NCBI Taxonomy" id="6305"/>
    <lineage>
        <taxon>Eukaryota</taxon>
        <taxon>Metazoa</taxon>
        <taxon>Ecdysozoa</taxon>
        <taxon>Nematoda</taxon>
        <taxon>Chromadorea</taxon>
        <taxon>Rhabditida</taxon>
        <taxon>Tylenchina</taxon>
        <taxon>Tylenchomorpha</taxon>
        <taxon>Tylenchoidea</taxon>
        <taxon>Meloidogynidae</taxon>
        <taxon>Meloidogyninae</taxon>
        <taxon>Meloidogyne</taxon>
    </lineage>
</organism>
<evidence type="ECO:0000313" key="8">
    <source>
        <dbReference type="WBParaSite" id="MhA1_Contig270.frz3.gene2"/>
    </source>
</evidence>
<dbReference type="Proteomes" id="UP000095281">
    <property type="component" value="Unplaced"/>
</dbReference>
<dbReference type="InterPro" id="IPR037272">
    <property type="entry name" value="SNS_sf"/>
</dbReference>
<evidence type="ECO:0000256" key="2">
    <source>
        <dbReference type="ARBA" id="ARBA00022448"/>
    </source>
</evidence>
<comment type="subcellular location">
    <subcellularLocation>
        <location evidence="1">Membrane</location>
        <topology evidence="1">Multi-pass membrane protein</topology>
    </subcellularLocation>
</comment>
<dbReference type="GO" id="GO:0016020">
    <property type="term" value="C:membrane"/>
    <property type="evidence" value="ECO:0007669"/>
    <property type="project" value="UniProtKB-SubCell"/>
</dbReference>
<dbReference type="InterPro" id="IPR000175">
    <property type="entry name" value="Na/ntran_symport"/>
</dbReference>
<accession>A0A1I8BJA2</accession>
<proteinExistence type="predicted"/>
<dbReference type="SUPFAM" id="SSF161070">
    <property type="entry name" value="SNF-like"/>
    <property type="match status" value="1"/>
</dbReference>
<keyword evidence="4" id="KW-0769">Symport</keyword>
<evidence type="ECO:0000256" key="1">
    <source>
        <dbReference type="ARBA" id="ARBA00004141"/>
    </source>
</evidence>
<dbReference type="AlphaFoldDB" id="A0A1I8BJA2"/>
<dbReference type="WBParaSite" id="MhA1_Contig270.frz3.gene2">
    <property type="protein sequence ID" value="MhA1_Contig270.frz3.gene2"/>
    <property type="gene ID" value="MhA1_Contig270.frz3.gene2"/>
</dbReference>
<evidence type="ECO:0000313" key="7">
    <source>
        <dbReference type="Proteomes" id="UP000095281"/>
    </source>
</evidence>
<keyword evidence="5" id="KW-1133">Transmembrane helix</keyword>
<dbReference type="GO" id="GO:0015293">
    <property type="term" value="F:symporter activity"/>
    <property type="evidence" value="ECO:0007669"/>
    <property type="project" value="UniProtKB-KW"/>
</dbReference>
<keyword evidence="7" id="KW-1185">Reference proteome</keyword>
<reference evidence="8" key="1">
    <citation type="submission" date="2016-11" db="UniProtKB">
        <authorList>
            <consortium name="WormBaseParasite"/>
        </authorList>
    </citation>
    <scope>IDENTIFICATION</scope>
</reference>
<evidence type="ECO:0000256" key="3">
    <source>
        <dbReference type="ARBA" id="ARBA00022692"/>
    </source>
</evidence>
<keyword evidence="2" id="KW-0813">Transport</keyword>
<keyword evidence="6" id="KW-0472">Membrane</keyword>
<name>A0A1I8BJA2_MELHA</name>
<protein>
    <submittedName>
        <fullName evidence="8">Ovule protein</fullName>
    </submittedName>
</protein>
<keyword evidence="3" id="KW-0812">Transmembrane</keyword>
<evidence type="ECO:0000256" key="4">
    <source>
        <dbReference type="ARBA" id="ARBA00022847"/>
    </source>
</evidence>